<dbReference type="RefSeq" id="WP_125135569.1">
    <property type="nucleotide sequence ID" value="NZ_LR130778.1"/>
</dbReference>
<organism evidence="1 2">
    <name type="scientific">Petrocella atlantisensis</name>
    <dbReference type="NCBI Taxonomy" id="2173034"/>
    <lineage>
        <taxon>Bacteria</taxon>
        <taxon>Bacillati</taxon>
        <taxon>Bacillota</taxon>
        <taxon>Clostridia</taxon>
        <taxon>Lachnospirales</taxon>
        <taxon>Vallitaleaceae</taxon>
        <taxon>Petrocella</taxon>
    </lineage>
</organism>
<proteinExistence type="predicted"/>
<sequence length="137" mass="15811">MAFINEKLTTEQRTEFEQRGIKSPVPHVYENLDPSYWTIDYENDTRLVGAGVFREFPDEKYFVFIKKSKVIIFVAKMHSIAEGSIEWEIFKLVNEGHISLEEMENIETSLTVFQATGRSREINTLVNVVFSIKTGGN</sequence>
<protein>
    <submittedName>
        <fullName evidence="1">Uncharacterized protein</fullName>
    </submittedName>
</protein>
<dbReference type="AlphaFoldDB" id="A0A3P7PAE8"/>
<dbReference type="OrthoDB" id="2087525at2"/>
<dbReference type="EMBL" id="LR130778">
    <property type="protein sequence ID" value="VDN45988.1"/>
    <property type="molecule type" value="Genomic_DNA"/>
</dbReference>
<evidence type="ECO:0000313" key="2">
    <source>
        <dbReference type="Proteomes" id="UP000279029"/>
    </source>
</evidence>
<reference evidence="1 2" key="1">
    <citation type="submission" date="2018-09" db="EMBL/GenBank/DDBJ databases">
        <authorList>
            <person name="Postec A."/>
        </authorList>
    </citation>
    <scope>NUCLEOTIDE SEQUENCE [LARGE SCALE GENOMIC DNA]</scope>
    <source>
        <strain evidence="1">70B-A</strain>
    </source>
</reference>
<evidence type="ECO:0000313" key="1">
    <source>
        <dbReference type="EMBL" id="VDN45988.1"/>
    </source>
</evidence>
<dbReference type="KEGG" id="cbar:PATL70BA_0146"/>
<keyword evidence="2" id="KW-1185">Reference proteome</keyword>
<dbReference type="Proteomes" id="UP000279029">
    <property type="component" value="Chromosome"/>
</dbReference>
<accession>A0A3P7PAE8</accession>
<name>A0A3P7PAE8_9FIRM</name>
<gene>
    <name evidence="1" type="ORF">PATL70BA_0146</name>
</gene>